<evidence type="ECO:0000313" key="3">
    <source>
        <dbReference type="Proteomes" id="UP001501222"/>
    </source>
</evidence>
<reference evidence="3" key="1">
    <citation type="journal article" date="2019" name="Int. J. Syst. Evol. Microbiol.">
        <title>The Global Catalogue of Microorganisms (GCM) 10K type strain sequencing project: providing services to taxonomists for standard genome sequencing and annotation.</title>
        <authorList>
            <consortium name="The Broad Institute Genomics Platform"/>
            <consortium name="The Broad Institute Genome Sequencing Center for Infectious Disease"/>
            <person name="Wu L."/>
            <person name="Ma J."/>
        </authorList>
    </citation>
    <scope>NUCLEOTIDE SEQUENCE [LARGE SCALE GENOMIC DNA]</scope>
    <source>
        <strain evidence="3">JCM 16928</strain>
    </source>
</reference>
<name>A0ABP6WCJ8_9ACTN</name>
<keyword evidence="3" id="KW-1185">Reference proteome</keyword>
<evidence type="ECO:0000256" key="1">
    <source>
        <dbReference type="SAM" id="MobiDB-lite"/>
    </source>
</evidence>
<proteinExistence type="predicted"/>
<protein>
    <submittedName>
        <fullName evidence="2">Uncharacterized protein</fullName>
    </submittedName>
</protein>
<evidence type="ECO:0000313" key="2">
    <source>
        <dbReference type="EMBL" id="GAA3548874.1"/>
    </source>
</evidence>
<comment type="caution">
    <text evidence="2">The sequence shown here is derived from an EMBL/GenBank/DDBJ whole genome shotgun (WGS) entry which is preliminary data.</text>
</comment>
<feature type="region of interest" description="Disordered" evidence="1">
    <location>
        <begin position="119"/>
        <end position="144"/>
    </location>
</feature>
<dbReference type="EMBL" id="BAABAA010000002">
    <property type="protein sequence ID" value="GAA3548874.1"/>
    <property type="molecule type" value="Genomic_DNA"/>
</dbReference>
<dbReference type="Proteomes" id="UP001501222">
    <property type="component" value="Unassembled WGS sequence"/>
</dbReference>
<organism evidence="2 3">
    <name type="scientific">Kribbella ginsengisoli</name>
    <dbReference type="NCBI Taxonomy" id="363865"/>
    <lineage>
        <taxon>Bacteria</taxon>
        <taxon>Bacillati</taxon>
        <taxon>Actinomycetota</taxon>
        <taxon>Actinomycetes</taxon>
        <taxon>Propionibacteriales</taxon>
        <taxon>Kribbellaceae</taxon>
        <taxon>Kribbella</taxon>
    </lineage>
</organism>
<sequence length="144" mass="15494">MHGAQAALQALVDELTPVRAAMEKIAAGLESLMKAIANIARVMDGLTLSPGMMKIAQRLYEALLVWLESVPGGRRVVRATRAVLDRLFYPDLSRPGPACALLVFVTPLSRVSSPSRLVSRSTRSLRGPSAVPGIPRQPWRAALA</sequence>
<accession>A0ABP6WCJ8</accession>
<gene>
    <name evidence="2" type="ORF">GCM10022235_15620</name>
</gene>